<dbReference type="GO" id="GO:0005829">
    <property type="term" value="C:cytosol"/>
    <property type="evidence" value="ECO:0007669"/>
    <property type="project" value="TreeGrafter"/>
</dbReference>
<evidence type="ECO:0000313" key="1">
    <source>
        <dbReference type="EMBL" id="SCQ20322.1"/>
    </source>
</evidence>
<dbReference type="AlphaFoldDB" id="A0A1D3UJJ8"/>
<dbReference type="SUPFAM" id="SSF53448">
    <property type="entry name" value="Nucleotide-diphospho-sugar transferases"/>
    <property type="match status" value="1"/>
</dbReference>
<dbReference type="PANTHER" id="PTHR42866">
    <property type="entry name" value="3-DEOXY-MANNO-OCTULOSONATE CYTIDYLYLTRANSFERASE"/>
    <property type="match status" value="1"/>
</dbReference>
<dbReference type="Pfam" id="PF02348">
    <property type="entry name" value="CTP_transf_3"/>
    <property type="match status" value="1"/>
</dbReference>
<reference evidence="1 2" key="1">
    <citation type="submission" date="2016-09" db="EMBL/GenBank/DDBJ databases">
        <authorList>
            <person name="Capua I."/>
            <person name="De Benedictis P."/>
            <person name="Joannis T."/>
            <person name="Lombin L.H."/>
            <person name="Cattoli G."/>
        </authorList>
    </citation>
    <scope>NUCLEOTIDE SEQUENCE [LARGE SCALE GENOMIC DNA]</scope>
    <source>
        <strain evidence="1 2">UB20</strain>
    </source>
</reference>
<dbReference type="Proteomes" id="UP000182057">
    <property type="component" value="Unassembled WGS sequence"/>
</dbReference>
<gene>
    <name evidence="1" type="ORF">TFUB20_01012</name>
</gene>
<accession>A0A1D3UJJ8</accession>
<dbReference type="PANTHER" id="PTHR42866:SF1">
    <property type="entry name" value="SPORE COAT POLYSACCHARIDE BIOSYNTHESIS PROTEIN SPSF"/>
    <property type="match status" value="1"/>
</dbReference>
<dbReference type="InterPro" id="IPR029044">
    <property type="entry name" value="Nucleotide-diphossugar_trans"/>
</dbReference>
<organism evidence="1 2">
    <name type="scientific">Tannerella forsythia</name>
    <name type="common">Bacteroides forsythus</name>
    <dbReference type="NCBI Taxonomy" id="28112"/>
    <lineage>
        <taxon>Bacteria</taxon>
        <taxon>Pseudomonadati</taxon>
        <taxon>Bacteroidota</taxon>
        <taxon>Bacteroidia</taxon>
        <taxon>Bacteroidales</taxon>
        <taxon>Tannerellaceae</taxon>
        <taxon>Tannerella</taxon>
    </lineage>
</organism>
<name>A0A1D3UJJ8_TANFO</name>
<dbReference type="OrthoDB" id="9815559at2"/>
<evidence type="ECO:0000313" key="2">
    <source>
        <dbReference type="Proteomes" id="UP000182057"/>
    </source>
</evidence>
<dbReference type="InterPro" id="IPR003329">
    <property type="entry name" value="Cytidylyl_trans"/>
</dbReference>
<keyword evidence="1" id="KW-0808">Transferase</keyword>
<dbReference type="GO" id="GO:0016779">
    <property type="term" value="F:nucleotidyltransferase activity"/>
    <property type="evidence" value="ECO:0007669"/>
    <property type="project" value="UniProtKB-KW"/>
</dbReference>
<dbReference type="EMBL" id="FMMM01000033">
    <property type="protein sequence ID" value="SCQ20322.1"/>
    <property type="molecule type" value="Genomic_DNA"/>
</dbReference>
<proteinExistence type="predicted"/>
<dbReference type="CDD" id="cd02518">
    <property type="entry name" value="GT2_SpsF"/>
    <property type="match status" value="1"/>
</dbReference>
<dbReference type="Gene3D" id="3.90.550.10">
    <property type="entry name" value="Spore Coat Polysaccharide Biosynthesis Protein SpsA, Chain A"/>
    <property type="match status" value="1"/>
</dbReference>
<sequence length="255" mass="29458">MKILAITQARYGSTRLPAKILKEVAGKTLLEIHIHRILQSKLINELKIATTNEEGAKYIINIANILNIGYYQGSVDDVLDRFCKTAEPENPDYIVRFTSDCPLIDPSVIDDVIRFTIDGDYDYVATDSNSYPDGLDTEVFKYSVLKKACEEAKMKSEREHVTPYIWKNGTAKGGDLFKTYHIPCDKGDFSRFRITIDEIEDFEVIKILIEHLGYQKGWTEYIDYLSKERSVFDINNQYRRNEGYLKSINNDLKIR</sequence>
<protein>
    <submittedName>
        <fullName evidence="1">3-deoxy-manno-octulosonate cytidylyltransferase</fullName>
    </submittedName>
</protein>
<dbReference type="RefSeq" id="WP_046824601.1">
    <property type="nucleotide sequence ID" value="NZ_CAUSRC010000001.1"/>
</dbReference>
<keyword evidence="1" id="KW-0548">Nucleotidyltransferase</keyword>